<evidence type="ECO:0000313" key="3">
    <source>
        <dbReference type="EMBL" id="KAJ8726382.1"/>
    </source>
</evidence>
<feature type="region of interest" description="Disordered" evidence="1">
    <location>
        <begin position="121"/>
        <end position="210"/>
    </location>
</feature>
<sequence>MAGVLLLLHLILLKWFAVTVNAEKTDSYNKTILRYGHHRTQKCHDFTKTYICVKSCLDRGFDIAIANEQCACSCLYNKVKAKYYLHEKSNWKVPTTSRPPWGKEPQKEIFYMVTPDSEAINLNIGGNSSEELQDNSTLNANNSSGEIGDEGEQEEAEVTGEGEEETGTGENDESVTADPGAEGEGEEEEAEGEEAVGEEAEEGAAEEADE</sequence>
<feature type="signal peptide" evidence="2">
    <location>
        <begin position="1"/>
        <end position="22"/>
    </location>
</feature>
<feature type="compositionally biased region" description="Acidic residues" evidence="1">
    <location>
        <begin position="147"/>
        <end position="210"/>
    </location>
</feature>
<reference evidence="3" key="1">
    <citation type="submission" date="2023-03" db="EMBL/GenBank/DDBJ databases">
        <title>Chromosome-level genomes of two armyworms, Mythimna separata and Mythimna loreyi, provide insights into the biosynthesis and reception of sex pheromones.</title>
        <authorList>
            <person name="Zhao H."/>
        </authorList>
    </citation>
    <scope>NUCLEOTIDE SEQUENCE</scope>
    <source>
        <strain evidence="3">BeijingLab</strain>
        <tissue evidence="3">Pupa</tissue>
    </source>
</reference>
<protein>
    <submittedName>
        <fullName evidence="3">Uncharacterized protein</fullName>
    </submittedName>
</protein>
<keyword evidence="2" id="KW-0732">Signal</keyword>
<keyword evidence="4" id="KW-1185">Reference proteome</keyword>
<evidence type="ECO:0000256" key="2">
    <source>
        <dbReference type="SAM" id="SignalP"/>
    </source>
</evidence>
<accession>A0AAD7YSE2</accession>
<proteinExistence type="predicted"/>
<comment type="caution">
    <text evidence="3">The sequence shown here is derived from an EMBL/GenBank/DDBJ whole genome shotgun (WGS) entry which is preliminary data.</text>
</comment>
<dbReference type="Proteomes" id="UP001231518">
    <property type="component" value="Chromosome 10"/>
</dbReference>
<name>A0AAD7YSE2_MYTSE</name>
<dbReference type="EMBL" id="JARGEI010000009">
    <property type="protein sequence ID" value="KAJ8726382.1"/>
    <property type="molecule type" value="Genomic_DNA"/>
</dbReference>
<dbReference type="AlphaFoldDB" id="A0AAD7YSE2"/>
<evidence type="ECO:0000256" key="1">
    <source>
        <dbReference type="SAM" id="MobiDB-lite"/>
    </source>
</evidence>
<gene>
    <name evidence="3" type="ORF">PYW07_001080</name>
</gene>
<organism evidence="3 4">
    <name type="scientific">Mythimna separata</name>
    <name type="common">Oriental armyworm</name>
    <name type="synonym">Pseudaletia separata</name>
    <dbReference type="NCBI Taxonomy" id="271217"/>
    <lineage>
        <taxon>Eukaryota</taxon>
        <taxon>Metazoa</taxon>
        <taxon>Ecdysozoa</taxon>
        <taxon>Arthropoda</taxon>
        <taxon>Hexapoda</taxon>
        <taxon>Insecta</taxon>
        <taxon>Pterygota</taxon>
        <taxon>Neoptera</taxon>
        <taxon>Endopterygota</taxon>
        <taxon>Lepidoptera</taxon>
        <taxon>Glossata</taxon>
        <taxon>Ditrysia</taxon>
        <taxon>Noctuoidea</taxon>
        <taxon>Noctuidae</taxon>
        <taxon>Noctuinae</taxon>
        <taxon>Hadenini</taxon>
        <taxon>Mythimna</taxon>
    </lineage>
</organism>
<feature type="compositionally biased region" description="Polar residues" evidence="1">
    <location>
        <begin position="124"/>
        <end position="144"/>
    </location>
</feature>
<feature type="chain" id="PRO_5042242427" evidence="2">
    <location>
        <begin position="23"/>
        <end position="210"/>
    </location>
</feature>
<evidence type="ECO:0000313" key="4">
    <source>
        <dbReference type="Proteomes" id="UP001231518"/>
    </source>
</evidence>